<gene>
    <name evidence="5" type="ORF">MPL3356_60275</name>
</gene>
<evidence type="ECO:0000256" key="2">
    <source>
        <dbReference type="ARBA" id="ARBA00022679"/>
    </source>
</evidence>
<dbReference type="EMBL" id="CCMZ01000056">
    <property type="protein sequence ID" value="CDX26171.1"/>
    <property type="molecule type" value="Genomic_DNA"/>
</dbReference>
<dbReference type="CDD" id="cd03349">
    <property type="entry name" value="LbH_XAT"/>
    <property type="match status" value="1"/>
</dbReference>
<dbReference type="InterPro" id="IPR001451">
    <property type="entry name" value="Hexapep"/>
</dbReference>
<dbReference type="GO" id="GO:0016746">
    <property type="term" value="F:acyltransferase activity"/>
    <property type="evidence" value="ECO:0007669"/>
    <property type="project" value="UniProtKB-KW"/>
</dbReference>
<dbReference type="PROSITE" id="PS00101">
    <property type="entry name" value="HEXAPEP_TRANSFERASES"/>
    <property type="match status" value="1"/>
</dbReference>
<dbReference type="InterPro" id="IPR018357">
    <property type="entry name" value="Hexapep_transf_CS"/>
</dbReference>
<evidence type="ECO:0000313" key="6">
    <source>
        <dbReference type="Proteomes" id="UP000045285"/>
    </source>
</evidence>
<dbReference type="AlphaFoldDB" id="A0A090E8P0"/>
<dbReference type="Gene3D" id="2.160.10.10">
    <property type="entry name" value="Hexapeptide repeat proteins"/>
    <property type="match status" value="1"/>
</dbReference>
<organism evidence="5 6">
    <name type="scientific">Mesorhizobium plurifarium</name>
    <dbReference type="NCBI Taxonomy" id="69974"/>
    <lineage>
        <taxon>Bacteria</taxon>
        <taxon>Pseudomonadati</taxon>
        <taxon>Pseudomonadota</taxon>
        <taxon>Alphaproteobacteria</taxon>
        <taxon>Hyphomicrobiales</taxon>
        <taxon>Phyllobacteriaceae</taxon>
        <taxon>Mesorhizobium</taxon>
    </lineage>
</organism>
<keyword evidence="6" id="KW-1185">Reference proteome</keyword>
<proteinExistence type="inferred from homology"/>
<evidence type="ECO:0000256" key="3">
    <source>
        <dbReference type="ARBA" id="ARBA00022737"/>
    </source>
</evidence>
<dbReference type="Pfam" id="PF00132">
    <property type="entry name" value="Hexapep"/>
    <property type="match status" value="1"/>
</dbReference>
<protein>
    <submittedName>
        <fullName evidence="5">Chloramphenicol acetyltransferase (Modular protein)</fullName>
    </submittedName>
</protein>
<keyword evidence="3" id="KW-0677">Repeat</keyword>
<dbReference type="PANTHER" id="PTHR43300:SF11">
    <property type="entry name" value="ACETYLTRANSFERASE RV3034C-RELATED"/>
    <property type="match status" value="1"/>
</dbReference>
<name>A0A090E8P0_MESPL</name>
<dbReference type="SUPFAM" id="SSF51161">
    <property type="entry name" value="Trimeric LpxA-like enzymes"/>
    <property type="match status" value="1"/>
</dbReference>
<sequence length="197" mass="21585">MSRLSNWARRKGLFGLKPKIPDFATVGRYTYGVTGESVWMASEDAPLIVGSYCSVASGVQFYCKSGHVHDCATSFPIHFCVLKQPAPAASLGKRKGIHVGHDVWIGRNAAIMPGVKIGDGAVIGAHAVVARDVPPYAVATGNPAKVVKYRFDDQVISKLLTIRWWDWDEGRIKREAEALTGPIDVFVTRHFRAPPQQ</sequence>
<dbReference type="InterPro" id="IPR011004">
    <property type="entry name" value="Trimer_LpxA-like_sf"/>
</dbReference>
<evidence type="ECO:0000256" key="4">
    <source>
        <dbReference type="ARBA" id="ARBA00023315"/>
    </source>
</evidence>
<evidence type="ECO:0000313" key="5">
    <source>
        <dbReference type="EMBL" id="CDX26171.1"/>
    </source>
</evidence>
<keyword evidence="4" id="KW-0012">Acyltransferase</keyword>
<reference evidence="6" key="1">
    <citation type="submission" date="2014-08" db="EMBL/GenBank/DDBJ databases">
        <authorList>
            <person name="Moulin L."/>
        </authorList>
    </citation>
    <scope>NUCLEOTIDE SEQUENCE [LARGE SCALE GENOMIC DNA]</scope>
</reference>
<dbReference type="InterPro" id="IPR050179">
    <property type="entry name" value="Trans_hexapeptide_repeat"/>
</dbReference>
<dbReference type="STRING" id="69974.MPLDJ20_120581"/>
<dbReference type="PANTHER" id="PTHR43300">
    <property type="entry name" value="ACETYLTRANSFERASE"/>
    <property type="match status" value="1"/>
</dbReference>
<keyword evidence="2 5" id="KW-0808">Transferase</keyword>
<comment type="similarity">
    <text evidence="1">Belongs to the transferase hexapeptide repeat family.</text>
</comment>
<accession>A0A090E8P0</accession>
<evidence type="ECO:0000256" key="1">
    <source>
        <dbReference type="ARBA" id="ARBA00007274"/>
    </source>
</evidence>
<dbReference type="Proteomes" id="UP000045285">
    <property type="component" value="Unassembled WGS sequence"/>
</dbReference>